<evidence type="ECO:0000256" key="5">
    <source>
        <dbReference type="ARBA" id="ARBA00035198"/>
    </source>
</evidence>
<proteinExistence type="inferred from homology"/>
<dbReference type="Proteomes" id="UP000231371">
    <property type="component" value="Unassembled WGS sequence"/>
</dbReference>
<keyword evidence="3 6" id="KW-0689">Ribosomal protein</keyword>
<dbReference type="InterPro" id="IPR047873">
    <property type="entry name" value="Ribosomal_uL16"/>
</dbReference>
<dbReference type="HAMAP" id="MF_01342">
    <property type="entry name" value="Ribosomal_uL16"/>
    <property type="match status" value="1"/>
</dbReference>
<evidence type="ECO:0000256" key="3">
    <source>
        <dbReference type="ARBA" id="ARBA00022980"/>
    </source>
</evidence>
<dbReference type="InterPro" id="IPR000114">
    <property type="entry name" value="Ribosomal_uL16_bact-type"/>
</dbReference>
<evidence type="ECO:0000313" key="10">
    <source>
        <dbReference type="Proteomes" id="UP000231371"/>
    </source>
</evidence>
<dbReference type="InterPro" id="IPR036920">
    <property type="entry name" value="Ribosomal_uL16_sf"/>
</dbReference>
<dbReference type="PANTHER" id="PTHR12220:SF13">
    <property type="entry name" value="LARGE RIBOSOMAL SUBUNIT PROTEIN UL16M"/>
    <property type="match status" value="1"/>
</dbReference>
<dbReference type="GO" id="GO:0022625">
    <property type="term" value="C:cytosolic large ribosomal subunit"/>
    <property type="evidence" value="ECO:0007669"/>
    <property type="project" value="TreeGrafter"/>
</dbReference>
<dbReference type="PROSITE" id="PS00586">
    <property type="entry name" value="RIBOSOMAL_L16_1"/>
    <property type="match status" value="1"/>
</dbReference>
<dbReference type="PRINTS" id="PR00060">
    <property type="entry name" value="RIBOSOMALL16"/>
</dbReference>
<keyword evidence="2 6" id="KW-0820">tRNA-binding</keyword>
<dbReference type="NCBIfam" id="TIGR01164">
    <property type="entry name" value="rplP_bact"/>
    <property type="match status" value="1"/>
</dbReference>
<accession>A0A2H0KEU6</accession>
<protein>
    <recommendedName>
        <fullName evidence="5 6">Large ribosomal subunit protein uL16</fullName>
    </recommendedName>
</protein>
<dbReference type="GO" id="GO:0003735">
    <property type="term" value="F:structural constituent of ribosome"/>
    <property type="evidence" value="ECO:0007669"/>
    <property type="project" value="InterPro"/>
</dbReference>
<dbReference type="EMBL" id="PCVI01000063">
    <property type="protein sequence ID" value="PIQ69766.1"/>
    <property type="molecule type" value="Genomic_DNA"/>
</dbReference>
<comment type="caution">
    <text evidence="9">The sequence shown here is derived from an EMBL/GenBank/DDBJ whole genome shotgun (WGS) entry which is preliminary data.</text>
</comment>
<keyword evidence="6 8" id="KW-0699">rRNA-binding</keyword>
<dbReference type="FunFam" id="3.90.1170.10:FF:000001">
    <property type="entry name" value="50S ribosomal protein L16"/>
    <property type="match status" value="1"/>
</dbReference>
<dbReference type="Gene3D" id="3.90.1170.10">
    <property type="entry name" value="Ribosomal protein L10e/L16"/>
    <property type="match status" value="1"/>
</dbReference>
<evidence type="ECO:0000256" key="8">
    <source>
        <dbReference type="RuleBase" id="RU004414"/>
    </source>
</evidence>
<evidence type="ECO:0000256" key="4">
    <source>
        <dbReference type="ARBA" id="ARBA00023274"/>
    </source>
</evidence>
<keyword evidence="6 8" id="KW-0694">RNA-binding</keyword>
<evidence type="ECO:0000256" key="7">
    <source>
        <dbReference type="RuleBase" id="RU004413"/>
    </source>
</evidence>
<comment type="similarity">
    <text evidence="1 6 7">Belongs to the universal ribosomal protein uL16 family.</text>
</comment>
<dbReference type="GO" id="GO:0006412">
    <property type="term" value="P:translation"/>
    <property type="evidence" value="ECO:0007669"/>
    <property type="project" value="UniProtKB-UniRule"/>
</dbReference>
<dbReference type="InterPro" id="IPR020798">
    <property type="entry name" value="Ribosomal_uL16_CS"/>
</dbReference>
<evidence type="ECO:0000256" key="1">
    <source>
        <dbReference type="ARBA" id="ARBA00008931"/>
    </source>
</evidence>
<dbReference type="PANTHER" id="PTHR12220">
    <property type="entry name" value="50S/60S RIBOSOMAL PROTEIN L16"/>
    <property type="match status" value="1"/>
</dbReference>
<organism evidence="9 10">
    <name type="scientific">Candidatus Shapirobacteria bacterium CG11_big_fil_rev_8_21_14_0_20_40_12</name>
    <dbReference type="NCBI Taxonomy" id="1974889"/>
    <lineage>
        <taxon>Bacteria</taxon>
        <taxon>Candidatus Shapironibacteriota</taxon>
    </lineage>
</organism>
<dbReference type="Pfam" id="PF00252">
    <property type="entry name" value="Ribosomal_L16"/>
    <property type="match status" value="1"/>
</dbReference>
<comment type="function">
    <text evidence="6 8">Binds 23S rRNA and is also seen to make contacts with the A and possibly P site tRNAs.</text>
</comment>
<dbReference type="InterPro" id="IPR016180">
    <property type="entry name" value="Ribosomal_uL16_dom"/>
</dbReference>
<gene>
    <name evidence="6" type="primary">rplP</name>
    <name evidence="9" type="ORF">COV89_03960</name>
</gene>
<dbReference type="CDD" id="cd01433">
    <property type="entry name" value="Ribosomal_L16_L10e"/>
    <property type="match status" value="1"/>
</dbReference>
<reference evidence="9 10" key="1">
    <citation type="submission" date="2017-09" db="EMBL/GenBank/DDBJ databases">
        <title>Depth-based differentiation of microbial function through sediment-hosted aquifers and enrichment of novel symbionts in the deep terrestrial subsurface.</title>
        <authorList>
            <person name="Probst A.J."/>
            <person name="Ladd B."/>
            <person name="Jarett J.K."/>
            <person name="Geller-Mcgrath D.E."/>
            <person name="Sieber C.M."/>
            <person name="Emerson J.B."/>
            <person name="Anantharaman K."/>
            <person name="Thomas B.C."/>
            <person name="Malmstrom R."/>
            <person name="Stieglmeier M."/>
            <person name="Klingl A."/>
            <person name="Woyke T."/>
            <person name="Ryan C.M."/>
            <person name="Banfield J.F."/>
        </authorList>
    </citation>
    <scope>NUCLEOTIDE SEQUENCE [LARGE SCALE GENOMIC DNA]</scope>
    <source>
        <strain evidence="9">CG11_big_fil_rev_8_21_14_0_20_40_12</strain>
    </source>
</reference>
<name>A0A2H0KEU6_9BACT</name>
<dbReference type="SUPFAM" id="SSF54686">
    <property type="entry name" value="Ribosomal protein L16p/L10e"/>
    <property type="match status" value="1"/>
</dbReference>
<dbReference type="GO" id="GO:0019843">
    <property type="term" value="F:rRNA binding"/>
    <property type="evidence" value="ECO:0007669"/>
    <property type="project" value="UniProtKB-UniRule"/>
</dbReference>
<dbReference type="AlphaFoldDB" id="A0A2H0KEU6"/>
<evidence type="ECO:0000256" key="6">
    <source>
        <dbReference type="HAMAP-Rule" id="MF_01342"/>
    </source>
</evidence>
<sequence length="134" mass="14611">MLSPKRQKFRKVFRGKNKGFSTRGSSLAFGEFGLKAIGRALISANQIEASRKAISHYTKREGKVWIRIFPHRPITAKGAGVGMGAGKGDVTGYVAVVPPGKMLFELSGISEEVAREAFTRASSKLPIPTKFMKK</sequence>
<keyword evidence="4 6" id="KW-0687">Ribonucleoprotein</keyword>
<comment type="subunit">
    <text evidence="6 8">Part of the 50S ribosomal subunit.</text>
</comment>
<evidence type="ECO:0000256" key="2">
    <source>
        <dbReference type="ARBA" id="ARBA00022555"/>
    </source>
</evidence>
<dbReference type="GO" id="GO:0000049">
    <property type="term" value="F:tRNA binding"/>
    <property type="evidence" value="ECO:0007669"/>
    <property type="project" value="UniProtKB-KW"/>
</dbReference>
<evidence type="ECO:0000313" key="9">
    <source>
        <dbReference type="EMBL" id="PIQ69766.1"/>
    </source>
</evidence>